<sequence length="69" mass="7400">MTCKAKPKKHTVKKIAAKIEAAATNPEGRKAGLVGRGGVEKGGHVKFERPHCKTNAPNIKSMQILLPIN</sequence>
<evidence type="ECO:0000256" key="1">
    <source>
        <dbReference type="SAM" id="MobiDB-lite"/>
    </source>
</evidence>
<dbReference type="STRING" id="981085.W9QYQ7"/>
<dbReference type="AlphaFoldDB" id="W9QYQ7"/>
<feature type="region of interest" description="Disordered" evidence="1">
    <location>
        <begin position="28"/>
        <end position="53"/>
    </location>
</feature>
<proteinExistence type="predicted"/>
<protein>
    <submittedName>
        <fullName evidence="2">Uncharacterized protein</fullName>
    </submittedName>
</protein>
<dbReference type="Proteomes" id="UP000030645">
    <property type="component" value="Unassembled WGS sequence"/>
</dbReference>
<evidence type="ECO:0000313" key="3">
    <source>
        <dbReference type="Proteomes" id="UP000030645"/>
    </source>
</evidence>
<dbReference type="EMBL" id="KE343878">
    <property type="protein sequence ID" value="EXB44698.1"/>
    <property type="molecule type" value="Genomic_DNA"/>
</dbReference>
<reference evidence="3" key="1">
    <citation type="submission" date="2013-01" db="EMBL/GenBank/DDBJ databases">
        <title>Draft Genome Sequence of a Mulberry Tree, Morus notabilis C.K. Schneid.</title>
        <authorList>
            <person name="He N."/>
            <person name="Zhao S."/>
        </authorList>
    </citation>
    <scope>NUCLEOTIDE SEQUENCE</scope>
</reference>
<evidence type="ECO:0000313" key="2">
    <source>
        <dbReference type="EMBL" id="EXB44698.1"/>
    </source>
</evidence>
<keyword evidence="3" id="KW-1185">Reference proteome</keyword>
<organism evidence="2 3">
    <name type="scientific">Morus notabilis</name>
    <dbReference type="NCBI Taxonomy" id="981085"/>
    <lineage>
        <taxon>Eukaryota</taxon>
        <taxon>Viridiplantae</taxon>
        <taxon>Streptophyta</taxon>
        <taxon>Embryophyta</taxon>
        <taxon>Tracheophyta</taxon>
        <taxon>Spermatophyta</taxon>
        <taxon>Magnoliopsida</taxon>
        <taxon>eudicotyledons</taxon>
        <taxon>Gunneridae</taxon>
        <taxon>Pentapetalae</taxon>
        <taxon>rosids</taxon>
        <taxon>fabids</taxon>
        <taxon>Rosales</taxon>
        <taxon>Moraceae</taxon>
        <taxon>Moreae</taxon>
        <taxon>Morus</taxon>
    </lineage>
</organism>
<gene>
    <name evidence="2" type="ORF">L484_015955</name>
</gene>
<accession>W9QYQ7</accession>
<name>W9QYQ7_9ROSA</name>
<feature type="compositionally biased region" description="Basic and acidic residues" evidence="1">
    <location>
        <begin position="38"/>
        <end position="51"/>
    </location>
</feature>